<evidence type="ECO:0000256" key="2">
    <source>
        <dbReference type="ARBA" id="ARBA00022737"/>
    </source>
</evidence>
<sequence length="323" mass="35131">MKKTLLTIATALLLNGCGSGDAPESAHAYTSQGVYSATLSQDSRYAIVGSNLHGGSLWDVQRHERLYDWNHKQGEYTGVIGSSFSPDARFAATASSIDLVLWNTDNGQPVWYWSAPSEILSVALSPSGDYALLGLANHQAVYFDIKNGGIRQSLLHPARVRSVALDDSATLALTGADDYSARLWDLNSGEELHSIRFGNTVDTVVLSSDGRFAFSSATLDLAYIWDTRSGEILQTLSGDEMLWKRRVSYISARFSDDGQQLLTGTASGKVQLWNVSTGKEIRSWRVEKREAYGPTSTGVEAVGFGNDGRYYAIGSNGLLNVLR</sequence>
<feature type="repeat" description="WD" evidence="3">
    <location>
        <begin position="251"/>
        <end position="283"/>
    </location>
</feature>
<dbReference type="SUPFAM" id="SSF50998">
    <property type="entry name" value="Quinoprotein alcohol dehydrogenase-like"/>
    <property type="match status" value="1"/>
</dbReference>
<dbReference type="InterPro" id="IPR015943">
    <property type="entry name" value="WD40/YVTN_repeat-like_dom_sf"/>
</dbReference>
<comment type="caution">
    <text evidence="4">The sequence shown here is derived from an EMBL/GenBank/DDBJ whole genome shotgun (WGS) entry which is preliminary data.</text>
</comment>
<dbReference type="SMART" id="SM00320">
    <property type="entry name" value="WD40"/>
    <property type="match status" value="7"/>
</dbReference>
<dbReference type="EMBL" id="JMQN01000036">
    <property type="protein sequence ID" value="KEA63524.1"/>
    <property type="molecule type" value="Genomic_DNA"/>
</dbReference>
<keyword evidence="1 3" id="KW-0853">WD repeat</keyword>
<dbReference type="OrthoDB" id="6192037at2"/>
<protein>
    <submittedName>
        <fullName evidence="4">Uncharacterized protein</fullName>
    </submittedName>
</protein>
<dbReference type="GO" id="GO:0007165">
    <property type="term" value="P:signal transduction"/>
    <property type="evidence" value="ECO:0007669"/>
    <property type="project" value="InterPro"/>
</dbReference>
<dbReference type="RefSeq" id="WP_051692883.1">
    <property type="nucleotide sequence ID" value="NZ_JMQN01000036.1"/>
</dbReference>
<evidence type="ECO:0000313" key="4">
    <source>
        <dbReference type="EMBL" id="KEA63524.1"/>
    </source>
</evidence>
<dbReference type="PROSITE" id="PS00678">
    <property type="entry name" value="WD_REPEATS_1"/>
    <property type="match status" value="1"/>
</dbReference>
<dbReference type="Pfam" id="PF00400">
    <property type="entry name" value="WD40"/>
    <property type="match status" value="2"/>
</dbReference>
<accession>A0A081FYB9</accession>
<reference evidence="4 5" key="1">
    <citation type="submission" date="2014-04" db="EMBL/GenBank/DDBJ databases">
        <title>Marinobacterium kochiensis sp. nov., isolated from sediment sample collected from Kochi backwaters in Kerala, India.</title>
        <authorList>
            <person name="Singh A."/>
            <person name="Pinnaka A.K."/>
        </authorList>
    </citation>
    <scope>NUCLEOTIDE SEQUENCE [LARGE SCALE GENOMIC DNA]</scope>
    <source>
        <strain evidence="4 5">AK27</strain>
    </source>
</reference>
<dbReference type="InterPro" id="IPR001680">
    <property type="entry name" value="WD40_rpt"/>
</dbReference>
<evidence type="ECO:0000256" key="3">
    <source>
        <dbReference type="PROSITE-ProRule" id="PRU00221"/>
    </source>
</evidence>
<evidence type="ECO:0000313" key="5">
    <source>
        <dbReference type="Proteomes" id="UP000028252"/>
    </source>
</evidence>
<dbReference type="STRING" id="1232683.ADIMK_2303"/>
<dbReference type="InterPro" id="IPR016346">
    <property type="entry name" value="G-protein_beta_1-5"/>
</dbReference>
<dbReference type="Gene3D" id="2.130.10.10">
    <property type="entry name" value="YVTN repeat-like/Quinoprotein amine dehydrogenase"/>
    <property type="match status" value="2"/>
</dbReference>
<evidence type="ECO:0000256" key="1">
    <source>
        <dbReference type="ARBA" id="ARBA00022574"/>
    </source>
</evidence>
<dbReference type="InterPro" id="IPR011047">
    <property type="entry name" value="Quinoprotein_ADH-like_sf"/>
</dbReference>
<dbReference type="PROSITE" id="PS50082">
    <property type="entry name" value="WD_REPEATS_2"/>
    <property type="match status" value="2"/>
</dbReference>
<dbReference type="PROSITE" id="PS50294">
    <property type="entry name" value="WD_REPEATS_REGION"/>
    <property type="match status" value="1"/>
</dbReference>
<proteinExistence type="predicted"/>
<organism evidence="4 5">
    <name type="scientific">Marinobacterium lacunae</name>
    <dbReference type="NCBI Taxonomy" id="1232683"/>
    <lineage>
        <taxon>Bacteria</taxon>
        <taxon>Pseudomonadati</taxon>
        <taxon>Pseudomonadota</taxon>
        <taxon>Gammaproteobacteria</taxon>
        <taxon>Oceanospirillales</taxon>
        <taxon>Oceanospirillaceae</taxon>
        <taxon>Marinobacterium</taxon>
    </lineage>
</organism>
<keyword evidence="2" id="KW-0677">Repeat</keyword>
<dbReference type="PANTHER" id="PTHR19850">
    <property type="entry name" value="GUANINE NUCLEOTIDE-BINDING PROTEIN BETA G PROTEIN BETA"/>
    <property type="match status" value="1"/>
</dbReference>
<gene>
    <name evidence="4" type="ORF">ADIMK_2303</name>
</gene>
<keyword evidence="5" id="KW-1185">Reference proteome</keyword>
<dbReference type="PATRIC" id="fig|1232683.4.peg.2262"/>
<feature type="repeat" description="WD" evidence="3">
    <location>
        <begin position="153"/>
        <end position="194"/>
    </location>
</feature>
<dbReference type="eggNOG" id="COG2319">
    <property type="taxonomic scope" value="Bacteria"/>
</dbReference>
<dbReference type="AlphaFoldDB" id="A0A081FYB9"/>
<dbReference type="InterPro" id="IPR019775">
    <property type="entry name" value="WD40_repeat_CS"/>
</dbReference>
<dbReference type="Proteomes" id="UP000028252">
    <property type="component" value="Unassembled WGS sequence"/>
</dbReference>
<name>A0A081FYB9_9GAMM</name>